<accession>A0A4R6ZGG9</accession>
<evidence type="ECO:0000313" key="2">
    <source>
        <dbReference type="EMBL" id="TDR51357.1"/>
    </source>
</evidence>
<name>A0A4R6ZGG9_9LIST</name>
<feature type="chain" id="PRO_5020801166" evidence="1">
    <location>
        <begin position="29"/>
        <end position="95"/>
    </location>
</feature>
<sequence length="95" mass="10836">MKKKSFIYVLASLIMLTLTTLFSQNASATVASLDSTQTFLKVTSVPTVDDETVGTGMLMTRATSKPEYYKYQWIRGSKPLMYVRMLFIQKKLLHM</sequence>
<gene>
    <name evidence="2" type="ORF">DFP96_11348</name>
</gene>
<protein>
    <submittedName>
        <fullName evidence="2">Uncharacterized protein</fullName>
    </submittedName>
</protein>
<dbReference type="RefSeq" id="WP_036072950.1">
    <property type="nucleotide sequence ID" value="NZ_SNZK01000013.1"/>
</dbReference>
<dbReference type="AlphaFoldDB" id="A0A4R6ZGG9"/>
<keyword evidence="3" id="KW-1185">Reference proteome</keyword>
<comment type="caution">
    <text evidence="2">The sequence shown here is derived from an EMBL/GenBank/DDBJ whole genome shotgun (WGS) entry which is preliminary data.</text>
</comment>
<organism evidence="2 3">
    <name type="scientific">Listeria rocourtiae</name>
    <dbReference type="NCBI Taxonomy" id="647910"/>
    <lineage>
        <taxon>Bacteria</taxon>
        <taxon>Bacillati</taxon>
        <taxon>Bacillota</taxon>
        <taxon>Bacilli</taxon>
        <taxon>Bacillales</taxon>
        <taxon>Listeriaceae</taxon>
        <taxon>Listeria</taxon>
    </lineage>
</organism>
<reference evidence="2 3" key="1">
    <citation type="submission" date="2019-03" db="EMBL/GenBank/DDBJ databases">
        <title>Genomic Encyclopedia of Type Strains, Phase III (KMG-III): the genomes of soil and plant-associated and newly described type strains.</title>
        <authorList>
            <person name="Whitman W."/>
        </authorList>
    </citation>
    <scope>NUCLEOTIDE SEQUENCE [LARGE SCALE GENOMIC DNA]</scope>
    <source>
        <strain evidence="2 3">CECT 7972</strain>
    </source>
</reference>
<evidence type="ECO:0000313" key="3">
    <source>
        <dbReference type="Proteomes" id="UP000295558"/>
    </source>
</evidence>
<feature type="signal peptide" evidence="1">
    <location>
        <begin position="1"/>
        <end position="28"/>
    </location>
</feature>
<evidence type="ECO:0000256" key="1">
    <source>
        <dbReference type="SAM" id="SignalP"/>
    </source>
</evidence>
<dbReference type="EMBL" id="SNZK01000013">
    <property type="protein sequence ID" value="TDR51357.1"/>
    <property type="molecule type" value="Genomic_DNA"/>
</dbReference>
<keyword evidence="1" id="KW-0732">Signal</keyword>
<proteinExistence type="predicted"/>
<dbReference type="Proteomes" id="UP000295558">
    <property type="component" value="Unassembled WGS sequence"/>
</dbReference>